<evidence type="ECO:0000313" key="4">
    <source>
        <dbReference type="Proteomes" id="UP000738126"/>
    </source>
</evidence>
<organism evidence="3 4">
    <name type="scientific">Halorhodospira neutriphila</name>
    <dbReference type="NCBI Taxonomy" id="168379"/>
    <lineage>
        <taxon>Bacteria</taxon>
        <taxon>Pseudomonadati</taxon>
        <taxon>Pseudomonadota</taxon>
        <taxon>Gammaproteobacteria</taxon>
        <taxon>Chromatiales</taxon>
        <taxon>Ectothiorhodospiraceae</taxon>
        <taxon>Halorhodospira</taxon>
    </lineage>
</organism>
<keyword evidence="4" id="KW-1185">Reference proteome</keyword>
<name>A0ABS1E3M4_9GAMM</name>
<feature type="transmembrane region" description="Helical" evidence="2">
    <location>
        <begin position="58"/>
        <end position="77"/>
    </location>
</feature>
<feature type="compositionally biased region" description="Basic residues" evidence="1">
    <location>
        <begin position="1"/>
        <end position="25"/>
    </location>
</feature>
<proteinExistence type="predicted"/>
<evidence type="ECO:0000256" key="1">
    <source>
        <dbReference type="SAM" id="MobiDB-lite"/>
    </source>
</evidence>
<evidence type="ECO:0008006" key="5">
    <source>
        <dbReference type="Google" id="ProtNLM"/>
    </source>
</evidence>
<accession>A0ABS1E3M4</accession>
<evidence type="ECO:0000313" key="3">
    <source>
        <dbReference type="EMBL" id="MBK1726316.1"/>
    </source>
</evidence>
<sequence>MRQRGCSRKPSRTPARRSRRPRRPRERSPSSRRPPTTPPARAKGGAMSDLRAGPVSKVIMPVTALTIIALLTVYVLYTEWGMEDAEQGLNPPVAERALSFEDRDGEVVVRDARSGEVLEVLGTGEGAFIRSTVRQLAQQRTRTGDTQEVPFMLRGQADGRLLLADPVTGRRVDLSAFGKTNAAAFARFLEGQGSAKAQQQ</sequence>
<reference evidence="3 4" key="1">
    <citation type="journal article" date="2020" name="Microorganisms">
        <title>Osmotic Adaptation and Compatible Solute Biosynthesis of Phototrophic Bacteria as Revealed from Genome Analyses.</title>
        <authorList>
            <person name="Imhoff J.F."/>
            <person name="Rahn T."/>
            <person name="Kunzel S."/>
            <person name="Keller A."/>
            <person name="Neulinger S.C."/>
        </authorList>
    </citation>
    <scope>NUCLEOTIDE SEQUENCE [LARGE SCALE GENOMIC DNA]</scope>
    <source>
        <strain evidence="3 4">DSM 15116</strain>
    </source>
</reference>
<keyword evidence="2" id="KW-0472">Membrane</keyword>
<comment type="caution">
    <text evidence="3">The sequence shown here is derived from an EMBL/GenBank/DDBJ whole genome shotgun (WGS) entry which is preliminary data.</text>
</comment>
<dbReference type="NCBIfam" id="TIGR03054">
    <property type="entry name" value="photo_alph_chp1"/>
    <property type="match status" value="1"/>
</dbReference>
<feature type="region of interest" description="Disordered" evidence="1">
    <location>
        <begin position="1"/>
        <end position="49"/>
    </location>
</feature>
<keyword evidence="2" id="KW-0812">Transmembrane</keyword>
<dbReference type="EMBL" id="NRSH01000035">
    <property type="protein sequence ID" value="MBK1726316.1"/>
    <property type="molecule type" value="Genomic_DNA"/>
</dbReference>
<gene>
    <name evidence="3" type="ORF">CKO13_04605</name>
</gene>
<evidence type="ECO:0000256" key="2">
    <source>
        <dbReference type="SAM" id="Phobius"/>
    </source>
</evidence>
<keyword evidence="2" id="KW-1133">Transmembrane helix</keyword>
<feature type="compositionally biased region" description="Low complexity" evidence="1">
    <location>
        <begin position="31"/>
        <end position="42"/>
    </location>
</feature>
<dbReference type="Proteomes" id="UP000738126">
    <property type="component" value="Unassembled WGS sequence"/>
</dbReference>
<protein>
    <recommendedName>
        <fullName evidence="5">Photosynthetic complex assembly protein PuhC</fullName>
    </recommendedName>
</protein>
<dbReference type="InterPro" id="IPR017495">
    <property type="entry name" value="PuhC"/>
</dbReference>